<feature type="transmembrane region" description="Helical" evidence="1">
    <location>
        <begin position="51"/>
        <end position="78"/>
    </location>
</feature>
<evidence type="ECO:0000256" key="1">
    <source>
        <dbReference type="SAM" id="Phobius"/>
    </source>
</evidence>
<dbReference type="AlphaFoldDB" id="A0A0L6UMP6"/>
<sequence>MDRKKNNTLFWCKFCLYGILNLQCLMVLQVLQVQTSCHGQGLLNSTCDPIWWLGFVSATQFGGLGFASATQAAWFWALTISSSFFYPCKTYEVCCSCDDCLIYSILIMSGFFWVKQTRIIKNNTGIQIPHFYIIFTIPLYFSFPSLLTGYFFKKTLLVTCFSPLLASFLFFPVSAFPQIFFVYFENQPLLKSPLSPHHLFSPKNTHHQPTPHSPCPDQPKDPNVFKTSGTLSRSILPKQKPIDNDDIPLTGVNSAGNQLCNQSVSIVINLIYLSNSVYIELILFFYSTTSFFFKTNRKETKKRKELQTNEEIKKKLIKKNKRERSIKKISECTNKGREFILVWVWVCWLCWLERRMEAREVVLPCFFRAIMHKRSDMAACKNSCKFPRKENVEFTACMCIFPVN</sequence>
<evidence type="ECO:0000313" key="2">
    <source>
        <dbReference type="EMBL" id="KNZ49794.1"/>
    </source>
</evidence>
<dbReference type="Proteomes" id="UP000037035">
    <property type="component" value="Unassembled WGS sequence"/>
</dbReference>
<dbReference type="VEuPathDB" id="FungiDB:VP01_4786g1"/>
<reference evidence="2 3" key="1">
    <citation type="submission" date="2015-08" db="EMBL/GenBank/DDBJ databases">
        <title>Next Generation Sequencing and Analysis of the Genome of Puccinia sorghi L Schw, the Causal Agent of Maize Common Rust.</title>
        <authorList>
            <person name="Rochi L."/>
            <person name="Burguener G."/>
            <person name="Darino M."/>
            <person name="Turjanski A."/>
            <person name="Kreff E."/>
            <person name="Dieguez M.J."/>
            <person name="Sacco F."/>
        </authorList>
    </citation>
    <scope>NUCLEOTIDE SEQUENCE [LARGE SCALE GENOMIC DNA]</scope>
    <source>
        <strain evidence="2 3">RO10H11247</strain>
    </source>
</reference>
<evidence type="ECO:0000313" key="3">
    <source>
        <dbReference type="Proteomes" id="UP000037035"/>
    </source>
</evidence>
<proteinExistence type="predicted"/>
<gene>
    <name evidence="2" type="ORF">VP01_4786g1</name>
</gene>
<keyword evidence="3" id="KW-1185">Reference proteome</keyword>
<feature type="transmembrane region" description="Helical" evidence="1">
    <location>
        <begin position="9"/>
        <end position="31"/>
    </location>
</feature>
<keyword evidence="1" id="KW-0472">Membrane</keyword>
<feature type="transmembrane region" description="Helical" evidence="1">
    <location>
        <begin position="90"/>
        <end position="112"/>
    </location>
</feature>
<organism evidence="2 3">
    <name type="scientific">Puccinia sorghi</name>
    <dbReference type="NCBI Taxonomy" id="27349"/>
    <lineage>
        <taxon>Eukaryota</taxon>
        <taxon>Fungi</taxon>
        <taxon>Dikarya</taxon>
        <taxon>Basidiomycota</taxon>
        <taxon>Pucciniomycotina</taxon>
        <taxon>Pucciniomycetes</taxon>
        <taxon>Pucciniales</taxon>
        <taxon>Pucciniaceae</taxon>
        <taxon>Puccinia</taxon>
    </lineage>
</organism>
<comment type="caution">
    <text evidence="2">The sequence shown here is derived from an EMBL/GenBank/DDBJ whole genome shotgun (WGS) entry which is preliminary data.</text>
</comment>
<keyword evidence="1" id="KW-0812">Transmembrane</keyword>
<name>A0A0L6UMP6_9BASI</name>
<keyword evidence="1" id="KW-1133">Transmembrane helix</keyword>
<feature type="transmembrane region" description="Helical" evidence="1">
    <location>
        <begin position="271"/>
        <end position="293"/>
    </location>
</feature>
<protein>
    <submittedName>
        <fullName evidence="2">Putative signal peptide protein</fullName>
    </submittedName>
</protein>
<feature type="transmembrane region" description="Helical" evidence="1">
    <location>
        <begin position="164"/>
        <end position="184"/>
    </location>
</feature>
<feature type="transmembrane region" description="Helical" evidence="1">
    <location>
        <begin position="132"/>
        <end position="152"/>
    </location>
</feature>
<accession>A0A0L6UMP6</accession>
<dbReference type="EMBL" id="LAVV01009927">
    <property type="protein sequence ID" value="KNZ49794.1"/>
    <property type="molecule type" value="Genomic_DNA"/>
</dbReference>